<dbReference type="OrthoDB" id="7467377at2759"/>
<protein>
    <recommendedName>
        <fullName evidence="12">Protein sleepless</fullName>
    </recommendedName>
</protein>
<evidence type="ECO:0000313" key="11">
    <source>
        <dbReference type="RefSeq" id="XP_017033200.1"/>
    </source>
</evidence>
<evidence type="ECO:0000256" key="5">
    <source>
        <dbReference type="ARBA" id="ARBA00022989"/>
    </source>
</evidence>
<evidence type="ECO:0008006" key="12">
    <source>
        <dbReference type="Google" id="ProtNLM"/>
    </source>
</evidence>
<evidence type="ECO:0000256" key="3">
    <source>
        <dbReference type="ARBA" id="ARBA00022692"/>
    </source>
</evidence>
<dbReference type="PANTHER" id="PTHR33562">
    <property type="entry name" value="ATILLA, ISOFORM B-RELATED-RELATED"/>
    <property type="match status" value="1"/>
</dbReference>
<keyword evidence="8" id="KW-0449">Lipoprotein</keyword>
<reference evidence="11" key="2">
    <citation type="submission" date="2025-08" db="UniProtKB">
        <authorList>
            <consortium name="RefSeq"/>
        </authorList>
    </citation>
    <scope>IDENTIFICATION</scope>
    <source>
        <strain evidence="11">14028-0561.14</strain>
        <tissue evidence="11">Whole fly</tissue>
    </source>
</reference>
<reference evidence="10" key="1">
    <citation type="submission" date="2025-05" db="UniProtKB">
        <authorList>
            <consortium name="RefSeq"/>
        </authorList>
    </citation>
    <scope>NUCLEOTIDE SEQUENCE [LARGE SCALE GENOMIC DNA]</scope>
    <source>
        <strain evidence="10">14028-0561.14</strain>
    </source>
</reference>
<evidence type="ECO:0000256" key="9">
    <source>
        <dbReference type="SAM" id="SignalP"/>
    </source>
</evidence>
<sequence>MRPETMGRGTELSAAGSLWISVFWLIGGALVASAASSDEVLRCFQCSDSDISCGSPRNPLGNVLECPNSTMCSYTERTLVLNGREWTKTLRGCANQVQRTVDLVNRKWEFGYEVKDQYEEGCVRKDKVNYCHCRGSLCNSSSWPSVDFRLLIFASIVRLLLLSG</sequence>
<evidence type="ECO:0000256" key="4">
    <source>
        <dbReference type="ARBA" id="ARBA00022729"/>
    </source>
</evidence>
<dbReference type="Proteomes" id="UP001652661">
    <property type="component" value="Chromosome 2R"/>
</dbReference>
<feature type="chain" id="PRO_5028027037" description="Protein sleepless" evidence="9">
    <location>
        <begin position="35"/>
        <end position="164"/>
    </location>
</feature>
<dbReference type="AlphaFoldDB" id="A0A6P4IXA7"/>
<keyword evidence="10" id="KW-1185">Reference proteome</keyword>
<evidence type="ECO:0000256" key="1">
    <source>
        <dbReference type="ARBA" id="ARBA00004589"/>
    </source>
</evidence>
<evidence type="ECO:0000313" key="10">
    <source>
        <dbReference type="Proteomes" id="UP001652661"/>
    </source>
</evidence>
<comment type="subcellular location">
    <subcellularLocation>
        <location evidence="1">Membrane</location>
        <topology evidence="1">Lipid-anchor</topology>
        <topology evidence="1">GPI-anchor</topology>
    </subcellularLocation>
</comment>
<evidence type="ECO:0000256" key="7">
    <source>
        <dbReference type="ARBA" id="ARBA00023180"/>
    </source>
</evidence>
<dbReference type="RefSeq" id="XP_017033200.1">
    <property type="nucleotide sequence ID" value="XM_017177711.3"/>
</dbReference>
<keyword evidence="6" id="KW-0472">Membrane</keyword>
<evidence type="ECO:0000256" key="6">
    <source>
        <dbReference type="ARBA" id="ARBA00023136"/>
    </source>
</evidence>
<feature type="signal peptide" evidence="9">
    <location>
        <begin position="1"/>
        <end position="34"/>
    </location>
</feature>
<dbReference type="PANTHER" id="PTHR33562:SF2">
    <property type="entry name" value="PROTEIN QUIVER"/>
    <property type="match status" value="1"/>
</dbReference>
<keyword evidence="3" id="KW-0812">Transmembrane</keyword>
<evidence type="ECO:0000256" key="8">
    <source>
        <dbReference type="ARBA" id="ARBA00023288"/>
    </source>
</evidence>
<name>A0A6P4IXA7_DROKI</name>
<dbReference type="InterPro" id="IPR050975">
    <property type="entry name" value="Sleep_regulator"/>
</dbReference>
<keyword evidence="5" id="KW-1133">Transmembrane helix</keyword>
<dbReference type="GO" id="GO:0098552">
    <property type="term" value="C:side of membrane"/>
    <property type="evidence" value="ECO:0007669"/>
    <property type="project" value="UniProtKB-KW"/>
</dbReference>
<proteinExistence type="predicted"/>
<evidence type="ECO:0000256" key="2">
    <source>
        <dbReference type="ARBA" id="ARBA00022622"/>
    </source>
</evidence>
<keyword evidence="4 9" id="KW-0732">Signal</keyword>
<keyword evidence="7" id="KW-0325">Glycoprotein</keyword>
<keyword evidence="2" id="KW-0336">GPI-anchor</keyword>
<organism evidence="10 11">
    <name type="scientific">Drosophila kikkawai</name>
    <name type="common">Fruit fly</name>
    <dbReference type="NCBI Taxonomy" id="30033"/>
    <lineage>
        <taxon>Eukaryota</taxon>
        <taxon>Metazoa</taxon>
        <taxon>Ecdysozoa</taxon>
        <taxon>Arthropoda</taxon>
        <taxon>Hexapoda</taxon>
        <taxon>Insecta</taxon>
        <taxon>Pterygota</taxon>
        <taxon>Neoptera</taxon>
        <taxon>Endopterygota</taxon>
        <taxon>Diptera</taxon>
        <taxon>Brachycera</taxon>
        <taxon>Muscomorpha</taxon>
        <taxon>Ephydroidea</taxon>
        <taxon>Drosophilidae</taxon>
        <taxon>Drosophila</taxon>
        <taxon>Sophophora</taxon>
    </lineage>
</organism>
<accession>A0A6P4IXA7</accession>
<dbReference type="GeneID" id="108082370"/>
<gene>
    <name evidence="11" type="primary">LOC108082370</name>
</gene>